<protein>
    <submittedName>
        <fullName evidence="1">Uncharacterized protein</fullName>
    </submittedName>
</protein>
<name>A0A8X6HXM5_TRICU</name>
<reference evidence="1" key="1">
    <citation type="submission" date="2020-07" db="EMBL/GenBank/DDBJ databases">
        <title>Multicomponent nature underlies the extraordinary mechanical properties of spider dragline silk.</title>
        <authorList>
            <person name="Kono N."/>
            <person name="Nakamura H."/>
            <person name="Mori M."/>
            <person name="Yoshida Y."/>
            <person name="Ohtoshi R."/>
            <person name="Malay A.D."/>
            <person name="Moran D.A.P."/>
            <person name="Tomita M."/>
            <person name="Numata K."/>
            <person name="Arakawa K."/>
        </authorList>
    </citation>
    <scope>NUCLEOTIDE SEQUENCE</scope>
</reference>
<sequence>MLSLIRDKDTFKDEYNLEEFSKALFFLFIEGNVLTTILLSYKRTESKRHHCYLLKQRAEITLLSEPKNLNLNDVKVHKCDLLSLITDPAIFLQTAGTGRIIDGNSKHLKPFGAIAKITRKGLRVDHHSTNDSDQNESY</sequence>
<dbReference type="AlphaFoldDB" id="A0A8X6HXM5"/>
<accession>A0A8X6HXM5</accession>
<proteinExistence type="predicted"/>
<keyword evidence="2" id="KW-1185">Reference proteome</keyword>
<dbReference type="EMBL" id="BMAO01029458">
    <property type="protein sequence ID" value="GFR31862.1"/>
    <property type="molecule type" value="Genomic_DNA"/>
</dbReference>
<evidence type="ECO:0000313" key="2">
    <source>
        <dbReference type="Proteomes" id="UP000887116"/>
    </source>
</evidence>
<dbReference type="Proteomes" id="UP000887116">
    <property type="component" value="Unassembled WGS sequence"/>
</dbReference>
<comment type="caution">
    <text evidence="1">The sequence shown here is derived from an EMBL/GenBank/DDBJ whole genome shotgun (WGS) entry which is preliminary data.</text>
</comment>
<evidence type="ECO:0000313" key="1">
    <source>
        <dbReference type="EMBL" id="GFR31862.1"/>
    </source>
</evidence>
<organism evidence="1 2">
    <name type="scientific">Trichonephila clavata</name>
    <name type="common">Joro spider</name>
    <name type="synonym">Nephila clavata</name>
    <dbReference type="NCBI Taxonomy" id="2740835"/>
    <lineage>
        <taxon>Eukaryota</taxon>
        <taxon>Metazoa</taxon>
        <taxon>Ecdysozoa</taxon>
        <taxon>Arthropoda</taxon>
        <taxon>Chelicerata</taxon>
        <taxon>Arachnida</taxon>
        <taxon>Araneae</taxon>
        <taxon>Araneomorphae</taxon>
        <taxon>Entelegynae</taxon>
        <taxon>Araneoidea</taxon>
        <taxon>Nephilidae</taxon>
        <taxon>Trichonephila</taxon>
    </lineage>
</organism>
<gene>
    <name evidence="1" type="ORF">TNCT_370081</name>
</gene>